<feature type="binding site" evidence="9">
    <location>
        <position position="317"/>
    </location>
    <ligand>
        <name>ATP</name>
        <dbReference type="ChEBI" id="CHEBI:30616"/>
    </ligand>
</feature>
<dbReference type="Gene3D" id="1.10.510.10">
    <property type="entry name" value="Transferase(Phosphotransferase) domain 1"/>
    <property type="match status" value="1"/>
</dbReference>
<evidence type="ECO:0000256" key="6">
    <source>
        <dbReference type="ARBA" id="ARBA00022840"/>
    </source>
</evidence>
<evidence type="ECO:0000259" key="12">
    <source>
        <dbReference type="PROSITE" id="PS51285"/>
    </source>
</evidence>
<dbReference type="GO" id="GO:0005524">
    <property type="term" value="F:ATP binding"/>
    <property type="evidence" value="ECO:0007669"/>
    <property type="project" value="UniProtKB-UniRule"/>
</dbReference>
<dbReference type="PROSITE" id="PS51285">
    <property type="entry name" value="AGC_KINASE_CTER"/>
    <property type="match status" value="1"/>
</dbReference>
<evidence type="ECO:0000256" key="7">
    <source>
        <dbReference type="ARBA" id="ARBA00047292"/>
    </source>
</evidence>
<dbReference type="PROSITE" id="PS50011">
    <property type="entry name" value="PROTEIN_KINASE_DOM"/>
    <property type="match status" value="1"/>
</dbReference>
<dbReference type="PANTHER" id="PTHR24353:SF153">
    <property type="entry name" value="CAMP-DEPENDENT PROTEIN KINASE CATALYTIC SUBUNIT 1"/>
    <property type="match status" value="1"/>
</dbReference>
<feature type="domain" description="AGC-kinase C-terminal" evidence="12">
    <location>
        <begin position="538"/>
        <end position="601"/>
    </location>
</feature>
<sequence>MIEKSVNSITTLASDRQRAATDLPRSHHIATPLQTSLTESKFRAGSKSINNLNGIALPAIEGRHSTTKKPIKSKSIYLSNDQTSNQFLQNNPGSASGLQKKTFLNSLRTLSTTTNSNFNTVNRKSKSAFAHTSDEKTSVYNSTANDESIDVVADLASAALGGSLIFSHSKFNASNSAPNFESDSLGGSLNSLNMKGIVTASKPKSPLPKISNIFVRKGLDSANTKNRSVSEQPSGSTQVLTQKFNNVNINRLSQGPLIDKSSSMSAYEMHKPLQTKTYSLDDFLIFKRVGKGGFASVYLIRLKTGGGKYWALKVIKKTEVVRLKQEKQMLNEKNILKGINHPFIVELFQTFQDQTYLYMVLEYVAGGDLFTYLRKVQKFSEEEATFYVSEVLIALDYLHSKDIIYRDLKPENILLDSTGHIKLADFGFAKIVKHATNSFCGTPDYIAAEIVEGRAYTKSVDWWSLGVLIFELSSGKTPFGDDNSEKIYENIQSGCIKWNSFIKDHCRDIVKSLLTLDHRVRLGSRGGGAEIKAHQWFARINWSKLESRQFTPPFTPTFETPDKLENSKSSSRRDEVLESLKSGASRPTMKNDPLYETFKEF</sequence>
<evidence type="ECO:0000256" key="2">
    <source>
        <dbReference type="ARBA" id="ARBA00022527"/>
    </source>
</evidence>
<dbReference type="Pfam" id="PF00069">
    <property type="entry name" value="Pkinase"/>
    <property type="match status" value="1"/>
</dbReference>
<evidence type="ECO:0000256" key="9">
    <source>
        <dbReference type="PROSITE-ProRule" id="PRU10141"/>
    </source>
</evidence>
<evidence type="ECO:0000256" key="8">
    <source>
        <dbReference type="ARBA" id="ARBA00047454"/>
    </source>
</evidence>
<organism evidence="13 14">
    <name type="scientific">Clydaea vesicula</name>
    <dbReference type="NCBI Taxonomy" id="447962"/>
    <lineage>
        <taxon>Eukaryota</taxon>
        <taxon>Fungi</taxon>
        <taxon>Fungi incertae sedis</taxon>
        <taxon>Chytridiomycota</taxon>
        <taxon>Chytridiomycota incertae sedis</taxon>
        <taxon>Chytridiomycetes</taxon>
        <taxon>Lobulomycetales</taxon>
        <taxon>Lobulomycetaceae</taxon>
        <taxon>Clydaea</taxon>
    </lineage>
</organism>
<comment type="catalytic activity">
    <reaction evidence="8">
        <text>L-seryl-[protein] + ATP = O-phospho-L-seryl-[protein] + ADP + H(+)</text>
        <dbReference type="Rhea" id="RHEA:17989"/>
        <dbReference type="Rhea" id="RHEA-COMP:9863"/>
        <dbReference type="Rhea" id="RHEA-COMP:11604"/>
        <dbReference type="ChEBI" id="CHEBI:15378"/>
        <dbReference type="ChEBI" id="CHEBI:29999"/>
        <dbReference type="ChEBI" id="CHEBI:30616"/>
        <dbReference type="ChEBI" id="CHEBI:83421"/>
        <dbReference type="ChEBI" id="CHEBI:456216"/>
        <dbReference type="EC" id="2.7.11.11"/>
    </reaction>
</comment>
<dbReference type="EC" id="2.7.11.11" evidence="1"/>
<keyword evidence="5" id="KW-0418">Kinase</keyword>
<accession>A0AAD5XVZ9</accession>
<dbReference type="Proteomes" id="UP001211065">
    <property type="component" value="Unassembled WGS sequence"/>
</dbReference>
<dbReference type="AlphaFoldDB" id="A0AAD5XVZ9"/>
<feature type="region of interest" description="Disordered" evidence="10">
    <location>
        <begin position="552"/>
        <end position="593"/>
    </location>
</feature>
<keyword evidence="2" id="KW-0723">Serine/threonine-protein kinase</keyword>
<evidence type="ECO:0000256" key="10">
    <source>
        <dbReference type="SAM" id="MobiDB-lite"/>
    </source>
</evidence>
<evidence type="ECO:0000256" key="5">
    <source>
        <dbReference type="ARBA" id="ARBA00022777"/>
    </source>
</evidence>
<name>A0AAD5XVZ9_9FUNG</name>
<comment type="catalytic activity">
    <reaction evidence="7">
        <text>L-threonyl-[protein] + ATP = O-phospho-L-threonyl-[protein] + ADP + H(+)</text>
        <dbReference type="Rhea" id="RHEA:46608"/>
        <dbReference type="Rhea" id="RHEA-COMP:11060"/>
        <dbReference type="Rhea" id="RHEA-COMP:11605"/>
        <dbReference type="ChEBI" id="CHEBI:15378"/>
        <dbReference type="ChEBI" id="CHEBI:30013"/>
        <dbReference type="ChEBI" id="CHEBI:30616"/>
        <dbReference type="ChEBI" id="CHEBI:61977"/>
        <dbReference type="ChEBI" id="CHEBI:456216"/>
        <dbReference type="EC" id="2.7.11.11"/>
    </reaction>
</comment>
<dbReference type="PROSITE" id="PS00108">
    <property type="entry name" value="PROTEIN_KINASE_ST"/>
    <property type="match status" value="1"/>
</dbReference>
<dbReference type="PANTHER" id="PTHR24353">
    <property type="entry name" value="CYCLIC NUCLEOTIDE-DEPENDENT PROTEIN KINASE"/>
    <property type="match status" value="1"/>
</dbReference>
<protein>
    <recommendedName>
        <fullName evidence="1">cAMP-dependent protein kinase</fullName>
        <ecNumber evidence="1">2.7.11.11</ecNumber>
    </recommendedName>
</protein>
<evidence type="ECO:0000256" key="1">
    <source>
        <dbReference type="ARBA" id="ARBA00012444"/>
    </source>
</evidence>
<dbReference type="InterPro" id="IPR008271">
    <property type="entry name" value="Ser/Thr_kinase_AS"/>
</dbReference>
<dbReference type="PROSITE" id="PS00107">
    <property type="entry name" value="PROTEIN_KINASE_ATP"/>
    <property type="match status" value="1"/>
</dbReference>
<keyword evidence="14" id="KW-1185">Reference proteome</keyword>
<dbReference type="SUPFAM" id="SSF56112">
    <property type="entry name" value="Protein kinase-like (PK-like)"/>
    <property type="match status" value="1"/>
</dbReference>
<evidence type="ECO:0000313" key="13">
    <source>
        <dbReference type="EMBL" id="KAJ3220996.1"/>
    </source>
</evidence>
<dbReference type="InterPro" id="IPR000961">
    <property type="entry name" value="AGC-kinase_C"/>
</dbReference>
<keyword evidence="4 9" id="KW-0547">Nucleotide-binding</keyword>
<proteinExistence type="predicted"/>
<dbReference type="GO" id="GO:0005829">
    <property type="term" value="C:cytosol"/>
    <property type="evidence" value="ECO:0007669"/>
    <property type="project" value="TreeGrafter"/>
</dbReference>
<dbReference type="FunFam" id="3.30.200.20:FF:000042">
    <property type="entry name" value="Aurora kinase A"/>
    <property type="match status" value="1"/>
</dbReference>
<feature type="domain" description="Protein kinase" evidence="11">
    <location>
        <begin position="283"/>
        <end position="537"/>
    </location>
</feature>
<dbReference type="GO" id="GO:0005952">
    <property type="term" value="C:cAMP-dependent protein kinase complex"/>
    <property type="evidence" value="ECO:0007669"/>
    <property type="project" value="TreeGrafter"/>
</dbReference>
<evidence type="ECO:0000256" key="4">
    <source>
        <dbReference type="ARBA" id="ARBA00022741"/>
    </source>
</evidence>
<dbReference type="FunFam" id="1.10.510.10:FF:000008">
    <property type="entry name" value="Non-specific serine/threonine protein kinase"/>
    <property type="match status" value="1"/>
</dbReference>
<dbReference type="InterPro" id="IPR000719">
    <property type="entry name" value="Prot_kinase_dom"/>
</dbReference>
<dbReference type="EMBL" id="JADGJW010000258">
    <property type="protein sequence ID" value="KAJ3220996.1"/>
    <property type="molecule type" value="Genomic_DNA"/>
</dbReference>
<feature type="compositionally biased region" description="Basic and acidic residues" evidence="10">
    <location>
        <begin position="560"/>
        <end position="578"/>
    </location>
</feature>
<dbReference type="GO" id="GO:0005634">
    <property type="term" value="C:nucleus"/>
    <property type="evidence" value="ECO:0007669"/>
    <property type="project" value="TreeGrafter"/>
</dbReference>
<dbReference type="InterPro" id="IPR017441">
    <property type="entry name" value="Protein_kinase_ATP_BS"/>
</dbReference>
<keyword evidence="3" id="KW-0808">Transferase</keyword>
<dbReference type="InterPro" id="IPR011009">
    <property type="entry name" value="Kinase-like_dom_sf"/>
</dbReference>
<comment type="caution">
    <text evidence="13">The sequence shown here is derived from an EMBL/GenBank/DDBJ whole genome shotgun (WGS) entry which is preliminary data.</text>
</comment>
<evidence type="ECO:0000256" key="3">
    <source>
        <dbReference type="ARBA" id="ARBA00022679"/>
    </source>
</evidence>
<gene>
    <name evidence="13" type="ORF">HK099_003833</name>
</gene>
<reference evidence="13" key="1">
    <citation type="submission" date="2020-05" db="EMBL/GenBank/DDBJ databases">
        <title>Phylogenomic resolution of chytrid fungi.</title>
        <authorList>
            <person name="Stajich J.E."/>
            <person name="Amses K."/>
            <person name="Simmons R."/>
            <person name="Seto K."/>
            <person name="Myers J."/>
            <person name="Bonds A."/>
            <person name="Quandt C.A."/>
            <person name="Barry K."/>
            <person name="Liu P."/>
            <person name="Grigoriev I."/>
            <person name="Longcore J.E."/>
            <person name="James T.Y."/>
        </authorList>
    </citation>
    <scope>NUCLEOTIDE SEQUENCE</scope>
    <source>
        <strain evidence="13">JEL0476</strain>
    </source>
</reference>
<dbReference type="Gene3D" id="3.30.200.20">
    <property type="entry name" value="Phosphorylase Kinase, domain 1"/>
    <property type="match status" value="1"/>
</dbReference>
<evidence type="ECO:0000313" key="14">
    <source>
        <dbReference type="Proteomes" id="UP001211065"/>
    </source>
</evidence>
<keyword evidence="6 9" id="KW-0067">ATP-binding</keyword>
<dbReference type="GO" id="GO:0004691">
    <property type="term" value="F:cAMP-dependent protein kinase activity"/>
    <property type="evidence" value="ECO:0007669"/>
    <property type="project" value="UniProtKB-EC"/>
</dbReference>
<evidence type="ECO:0000259" key="11">
    <source>
        <dbReference type="PROSITE" id="PS50011"/>
    </source>
</evidence>
<dbReference type="SMART" id="SM00220">
    <property type="entry name" value="S_TKc"/>
    <property type="match status" value="1"/>
</dbReference>